<keyword evidence="4" id="KW-0804">Transcription</keyword>
<keyword evidence="3 6" id="KW-0238">DNA-binding</keyword>
<comment type="caution">
    <text evidence="6">The sequence shown here is derived from an EMBL/GenBank/DDBJ whole genome shotgun (WGS) entry which is preliminary data.</text>
</comment>
<comment type="similarity">
    <text evidence="1">Belongs to the LysR transcriptional regulatory family.</text>
</comment>
<dbReference type="EMBL" id="QUNS01000002">
    <property type="protein sequence ID" value="REH54763.1"/>
    <property type="molecule type" value="Genomic_DNA"/>
</dbReference>
<organism evidence="6 7">
    <name type="scientific">Tenacibaculum gallaicum</name>
    <dbReference type="NCBI Taxonomy" id="561505"/>
    <lineage>
        <taxon>Bacteria</taxon>
        <taxon>Pseudomonadati</taxon>
        <taxon>Bacteroidota</taxon>
        <taxon>Flavobacteriia</taxon>
        <taxon>Flavobacteriales</taxon>
        <taxon>Flavobacteriaceae</taxon>
        <taxon>Tenacibaculum</taxon>
    </lineage>
</organism>
<evidence type="ECO:0000256" key="3">
    <source>
        <dbReference type="ARBA" id="ARBA00023125"/>
    </source>
</evidence>
<evidence type="ECO:0000256" key="2">
    <source>
        <dbReference type="ARBA" id="ARBA00023015"/>
    </source>
</evidence>
<sequence>MNYKLKTFIKVAQHSSFTLASKELNISQPAVSKTISKLEEEYNTSFFNRSRNSISLTNEGKIFLDYAYKITELFEELESSFLLNEESTSLEFNLGLSTTIATYVMPKVLAKIQQNSNNIKFNIISGNTKDIEHKILNQELEFGIVEGKSSNQLLRYSKFIKDEIVLVTSTNNTNSKSSISKQELSKIPYIGREIGSGTREIIEETLKKNNITKLNRVITLNNTEAIEQYLHYSNSYALLSIHAVTEKLIQNKLKIVDIKGLSFEREFDFVCRTNYQSKKMNLLYKLIKTNYNF</sequence>
<keyword evidence="2" id="KW-0805">Transcription regulation</keyword>
<dbReference type="Pfam" id="PF03466">
    <property type="entry name" value="LysR_substrate"/>
    <property type="match status" value="1"/>
</dbReference>
<evidence type="ECO:0000313" key="7">
    <source>
        <dbReference type="Proteomes" id="UP000256884"/>
    </source>
</evidence>
<dbReference type="Proteomes" id="UP000256884">
    <property type="component" value="Unassembled WGS sequence"/>
</dbReference>
<dbReference type="InterPro" id="IPR005119">
    <property type="entry name" value="LysR_subst-bd"/>
</dbReference>
<dbReference type="AlphaFoldDB" id="A0A3E0I7P2"/>
<gene>
    <name evidence="6" type="ORF">C7448_102288</name>
</gene>
<keyword evidence="7" id="KW-1185">Reference proteome</keyword>
<evidence type="ECO:0000256" key="4">
    <source>
        <dbReference type="ARBA" id="ARBA00023163"/>
    </source>
</evidence>
<dbReference type="SUPFAM" id="SSF53850">
    <property type="entry name" value="Periplasmic binding protein-like II"/>
    <property type="match status" value="1"/>
</dbReference>
<dbReference type="PANTHER" id="PTHR30126:SF39">
    <property type="entry name" value="HTH-TYPE TRANSCRIPTIONAL REGULATOR CYSL"/>
    <property type="match status" value="1"/>
</dbReference>
<dbReference type="OrthoDB" id="9785745at2"/>
<dbReference type="Gene3D" id="1.10.10.10">
    <property type="entry name" value="Winged helix-like DNA-binding domain superfamily/Winged helix DNA-binding domain"/>
    <property type="match status" value="1"/>
</dbReference>
<dbReference type="PANTHER" id="PTHR30126">
    <property type="entry name" value="HTH-TYPE TRANSCRIPTIONAL REGULATOR"/>
    <property type="match status" value="1"/>
</dbReference>
<name>A0A3E0I7P2_9FLAO</name>
<dbReference type="Gene3D" id="3.40.190.290">
    <property type="match status" value="1"/>
</dbReference>
<dbReference type="GO" id="GO:0003700">
    <property type="term" value="F:DNA-binding transcription factor activity"/>
    <property type="evidence" value="ECO:0007669"/>
    <property type="project" value="InterPro"/>
</dbReference>
<accession>A0A3E0I7P2</accession>
<dbReference type="Pfam" id="PF00126">
    <property type="entry name" value="HTH_1"/>
    <property type="match status" value="1"/>
</dbReference>
<dbReference type="InterPro" id="IPR036388">
    <property type="entry name" value="WH-like_DNA-bd_sf"/>
</dbReference>
<feature type="domain" description="HTH lysR-type" evidence="5">
    <location>
        <begin position="1"/>
        <end position="57"/>
    </location>
</feature>
<evidence type="ECO:0000313" key="6">
    <source>
        <dbReference type="EMBL" id="REH54763.1"/>
    </source>
</evidence>
<proteinExistence type="inferred from homology"/>
<dbReference type="PROSITE" id="PS50931">
    <property type="entry name" value="HTH_LYSR"/>
    <property type="match status" value="1"/>
</dbReference>
<dbReference type="InterPro" id="IPR036390">
    <property type="entry name" value="WH_DNA-bd_sf"/>
</dbReference>
<evidence type="ECO:0000256" key="1">
    <source>
        <dbReference type="ARBA" id="ARBA00009437"/>
    </source>
</evidence>
<dbReference type="RefSeq" id="WP_115900414.1">
    <property type="nucleotide sequence ID" value="NZ_QUNS01000002.1"/>
</dbReference>
<evidence type="ECO:0000259" key="5">
    <source>
        <dbReference type="PROSITE" id="PS50931"/>
    </source>
</evidence>
<dbReference type="PRINTS" id="PR00039">
    <property type="entry name" value="HTHLYSR"/>
</dbReference>
<dbReference type="GO" id="GO:0000976">
    <property type="term" value="F:transcription cis-regulatory region binding"/>
    <property type="evidence" value="ECO:0007669"/>
    <property type="project" value="TreeGrafter"/>
</dbReference>
<dbReference type="SUPFAM" id="SSF46785">
    <property type="entry name" value="Winged helix' DNA-binding domain"/>
    <property type="match status" value="1"/>
</dbReference>
<reference evidence="6 7" key="1">
    <citation type="submission" date="2018-08" db="EMBL/GenBank/DDBJ databases">
        <title>Genomic Encyclopedia of Type Strains, Phase IV (KMG-IV): sequencing the most valuable type-strain genomes for metagenomic binning, comparative biology and taxonomic classification.</title>
        <authorList>
            <person name="Goeker M."/>
        </authorList>
    </citation>
    <scope>NUCLEOTIDE SEQUENCE [LARGE SCALE GENOMIC DNA]</scope>
    <source>
        <strain evidence="6 7">DSM 18841</strain>
    </source>
</reference>
<dbReference type="InterPro" id="IPR000847">
    <property type="entry name" value="LysR_HTH_N"/>
</dbReference>
<protein>
    <submittedName>
        <fullName evidence="6">DNA-binding transcriptional LysR family regulator</fullName>
    </submittedName>
</protein>
<dbReference type="FunFam" id="1.10.10.10:FF:000001">
    <property type="entry name" value="LysR family transcriptional regulator"/>
    <property type="match status" value="1"/>
</dbReference>